<dbReference type="AlphaFoldDB" id="A0A1Z4BMZ5"/>
<dbReference type="EMBL" id="CP022022">
    <property type="protein sequence ID" value="ASF42635.1"/>
    <property type="molecule type" value="Genomic_DNA"/>
</dbReference>
<dbReference type="InterPro" id="IPR029044">
    <property type="entry name" value="Nucleotide-diphossugar_trans"/>
</dbReference>
<evidence type="ECO:0000313" key="1">
    <source>
        <dbReference type="EMBL" id="ASF42635.1"/>
    </source>
</evidence>
<dbReference type="Proteomes" id="UP000197007">
    <property type="component" value="Chromosome"/>
</dbReference>
<gene>
    <name evidence="1" type="ORF">CBG49_05875</name>
</gene>
<proteinExistence type="predicted"/>
<sequence>MTIVFFAHGGEAFLNEVTFALLSYYQHHHTDENKIVIYTDNVAHFQQLLPPQITYISVTPAQIKQWRGTIDFVHRVKIEVLRDAFQRFPQETFLYLDSDVYFKENISFLETKINEGTPVMSLKEGIIFKSNLRHFKTLASYLKSHQNTIAVAPPIVVAPQQAMYNAGIIGLSPSDNFVVERALTVTDFLHPSIDNHVTEQFAFTVLLSQKGAIYEAEPHIHHYWYFKEFREVITQFLQENKEKSFETLVALSANYNPEYMGSEKLAYKQMNFWQKLIQKITKGRKWKIIYPSK</sequence>
<dbReference type="RefSeq" id="WP_088593759.1">
    <property type="nucleotide sequence ID" value="NZ_CP022022.1"/>
</dbReference>
<organism evidence="1 2">
    <name type="scientific">Capnocytophaga endodontalis</name>
    <dbReference type="NCBI Taxonomy" id="2708117"/>
    <lineage>
        <taxon>Bacteria</taxon>
        <taxon>Pseudomonadati</taxon>
        <taxon>Bacteroidota</taxon>
        <taxon>Flavobacteriia</taxon>
        <taxon>Flavobacteriales</taxon>
        <taxon>Flavobacteriaceae</taxon>
        <taxon>Capnocytophaga</taxon>
    </lineage>
</organism>
<dbReference type="KEGG" id="capn:CBG49_05875"/>
<keyword evidence="2" id="KW-1185">Reference proteome</keyword>
<evidence type="ECO:0008006" key="3">
    <source>
        <dbReference type="Google" id="ProtNLM"/>
    </source>
</evidence>
<reference evidence="2" key="1">
    <citation type="submission" date="2017-06" db="EMBL/GenBank/DDBJ databases">
        <title>Complete genome sequence of Capnocytophaga sp. KCOM 1579 (=ChDC OS43) isolated from a human refractory periapical abscess lesion.</title>
        <authorList>
            <person name="Kook J.-K."/>
            <person name="Park S.-N."/>
            <person name="Lim Y.K."/>
            <person name="Roh H."/>
        </authorList>
    </citation>
    <scope>NUCLEOTIDE SEQUENCE [LARGE SCALE GENOMIC DNA]</scope>
    <source>
        <strain evidence="2">ChDC OS43</strain>
    </source>
</reference>
<protein>
    <recommendedName>
        <fullName evidence="3">Glycosyl transferase</fullName>
    </recommendedName>
</protein>
<accession>A0A1Z4BMZ5</accession>
<dbReference type="SUPFAM" id="SSF53448">
    <property type="entry name" value="Nucleotide-diphospho-sugar transferases"/>
    <property type="match status" value="1"/>
</dbReference>
<evidence type="ECO:0000313" key="2">
    <source>
        <dbReference type="Proteomes" id="UP000197007"/>
    </source>
</evidence>
<name>A0A1Z4BMZ5_9FLAO</name>